<comment type="caution">
    <text evidence="2">The sequence shown here is derived from an EMBL/GenBank/DDBJ whole genome shotgun (WGS) entry which is preliminary data.</text>
</comment>
<dbReference type="Gene3D" id="3.40.630.30">
    <property type="match status" value="1"/>
</dbReference>
<dbReference type="Proteomes" id="UP000286921">
    <property type="component" value="Unassembled WGS sequence"/>
</dbReference>
<dbReference type="EMBL" id="BDHI01000014">
    <property type="protein sequence ID" value="GCB21897.1"/>
    <property type="molecule type" value="Genomic_DNA"/>
</dbReference>
<dbReference type="Pfam" id="PF13508">
    <property type="entry name" value="Acetyltransf_7"/>
    <property type="match status" value="1"/>
</dbReference>
<reference evidence="2 3" key="1">
    <citation type="submission" date="2016-09" db="EMBL/GenBank/DDBJ databases">
        <title>Aspergillus awamori IFM 58123T.</title>
        <authorList>
            <person name="Kusuya Y."/>
            <person name="Shimizu M."/>
            <person name="Takahashi H."/>
            <person name="Yaguchi T."/>
        </authorList>
    </citation>
    <scope>NUCLEOTIDE SEQUENCE [LARGE SCALE GENOMIC DNA]</scope>
    <source>
        <strain evidence="2 3">IFM 58123</strain>
    </source>
</reference>
<accession>A0A401KRQ4</accession>
<organism evidence="2 3">
    <name type="scientific">Aspergillus awamori</name>
    <name type="common">Black koji mold</name>
    <dbReference type="NCBI Taxonomy" id="105351"/>
    <lineage>
        <taxon>Eukaryota</taxon>
        <taxon>Fungi</taxon>
        <taxon>Dikarya</taxon>
        <taxon>Ascomycota</taxon>
        <taxon>Pezizomycotina</taxon>
        <taxon>Eurotiomycetes</taxon>
        <taxon>Eurotiomycetidae</taxon>
        <taxon>Eurotiales</taxon>
        <taxon>Aspergillaceae</taxon>
        <taxon>Aspergillus</taxon>
    </lineage>
</organism>
<feature type="domain" description="N-acetyltransferase" evidence="1">
    <location>
        <begin position="146"/>
        <end position="206"/>
    </location>
</feature>
<proteinExistence type="predicted"/>
<dbReference type="AlphaFoldDB" id="A0A401KRQ4"/>
<evidence type="ECO:0000259" key="1">
    <source>
        <dbReference type="Pfam" id="PF13508"/>
    </source>
</evidence>
<dbReference type="PANTHER" id="PTHR42791">
    <property type="entry name" value="GNAT FAMILY ACETYLTRANSFERASE"/>
    <property type="match status" value="1"/>
</dbReference>
<gene>
    <name evidence="2" type="ORF">AAWM_04782</name>
</gene>
<dbReference type="InterPro" id="IPR016181">
    <property type="entry name" value="Acyl_CoA_acyltransferase"/>
</dbReference>
<keyword evidence="3" id="KW-1185">Reference proteome</keyword>
<evidence type="ECO:0000313" key="3">
    <source>
        <dbReference type="Proteomes" id="UP000286921"/>
    </source>
</evidence>
<dbReference type="InterPro" id="IPR000182">
    <property type="entry name" value="GNAT_dom"/>
</dbReference>
<dbReference type="SUPFAM" id="SSF55729">
    <property type="entry name" value="Acyl-CoA N-acyltransferases (Nat)"/>
    <property type="match status" value="1"/>
</dbReference>
<dbReference type="PANTHER" id="PTHR42791:SF5">
    <property type="entry name" value="HYPOTHETICAL ACETYLTRANSFERASE (EUROFUNG)"/>
    <property type="match status" value="1"/>
</dbReference>
<dbReference type="STRING" id="105351.A0A401KRQ4"/>
<dbReference type="InterPro" id="IPR052523">
    <property type="entry name" value="Trichothecene_AcTrans"/>
</dbReference>
<dbReference type="CDD" id="cd04301">
    <property type="entry name" value="NAT_SF"/>
    <property type="match status" value="1"/>
</dbReference>
<sequence length="264" mass="30229">MTKSQFEVREIHTKEEYARLVDVLWSANFNPYNSFPSSHPPILPSPHSSIQTNLPGRTTTNSPVFTAVHPVSGHTAEDRVKDKALDTEIRWAAHEKNPASHLIYVIDTETGRVAGGCEWLIFHKNPFPNGPQPLSCTWYPEGSERAEYASRMLSVNAMGVHPDYRRRGVGRLLMQWGHERIDPLGYESWIEGSPIGRWLYEESGYKRVISLNIDFAKKNPSDEWNRLVHECQPPAILLLWRPPRGEWNDKVPPGPWAVTEDTWK</sequence>
<name>A0A401KRQ4_ASPAW</name>
<protein>
    <recommendedName>
        <fullName evidence="1">N-acetyltransferase domain-containing protein</fullName>
    </recommendedName>
</protein>
<dbReference type="GO" id="GO:0016747">
    <property type="term" value="F:acyltransferase activity, transferring groups other than amino-acyl groups"/>
    <property type="evidence" value="ECO:0007669"/>
    <property type="project" value="InterPro"/>
</dbReference>
<evidence type="ECO:0000313" key="2">
    <source>
        <dbReference type="EMBL" id="GCB21897.1"/>
    </source>
</evidence>